<evidence type="ECO:0000313" key="4">
    <source>
        <dbReference type="Proteomes" id="UP000663882"/>
    </source>
</evidence>
<organism evidence="1 4">
    <name type="scientific">Rotaria sordida</name>
    <dbReference type="NCBI Taxonomy" id="392033"/>
    <lineage>
        <taxon>Eukaryota</taxon>
        <taxon>Metazoa</taxon>
        <taxon>Spiralia</taxon>
        <taxon>Gnathifera</taxon>
        <taxon>Rotifera</taxon>
        <taxon>Eurotatoria</taxon>
        <taxon>Bdelloidea</taxon>
        <taxon>Philodinida</taxon>
        <taxon>Philodinidae</taxon>
        <taxon>Rotaria</taxon>
    </lineage>
</organism>
<dbReference type="Proteomes" id="UP000663874">
    <property type="component" value="Unassembled WGS sequence"/>
</dbReference>
<protein>
    <submittedName>
        <fullName evidence="1">Uncharacterized protein</fullName>
    </submittedName>
</protein>
<comment type="caution">
    <text evidence="1">The sequence shown here is derived from an EMBL/GenBank/DDBJ whole genome shotgun (WGS) entry which is preliminary data.</text>
</comment>
<proteinExistence type="predicted"/>
<dbReference type="AlphaFoldDB" id="A0A815N1V6"/>
<dbReference type="EMBL" id="CAJOAX010008384">
    <property type="protein sequence ID" value="CAF4032242.1"/>
    <property type="molecule type" value="Genomic_DNA"/>
</dbReference>
<dbReference type="PANTHER" id="PTHR31902">
    <property type="entry name" value="ACTIN PATCHES DISTAL PROTEIN 1"/>
    <property type="match status" value="1"/>
</dbReference>
<sequence>MSSTTETTSFDPCSGCEIPCSKHACYPSEIAKEIDQGNMIGSVEKHRRHLCIGQSIPPSQWPKDINDLQGDYIAELSRVLKEKKDSIGYSIKLSSASVVTTTTTDDPSHIADWYVFPDQIKITNVNIKQIEQIIQTLFVDDQSVIKIKDKTKTIEEQLKENNNLPSFDDNIRCERLHGLWLLVCCHYQRDQRC</sequence>
<name>A0A815N1V6_9BILA</name>
<reference evidence="1" key="1">
    <citation type="submission" date="2021-02" db="EMBL/GenBank/DDBJ databases">
        <authorList>
            <person name="Nowell W R."/>
        </authorList>
    </citation>
    <scope>NUCLEOTIDE SEQUENCE</scope>
</reference>
<dbReference type="PANTHER" id="PTHR31902:SF14">
    <property type="entry name" value="ACTIN PATCHES DISTAL PROTEIN 1"/>
    <property type="match status" value="1"/>
</dbReference>
<dbReference type="Proteomes" id="UP000663823">
    <property type="component" value="Unassembled WGS sequence"/>
</dbReference>
<dbReference type="EMBL" id="CAJNOO010005706">
    <property type="protein sequence ID" value="CAF1428159.1"/>
    <property type="molecule type" value="Genomic_DNA"/>
</dbReference>
<dbReference type="OrthoDB" id="10253744at2759"/>
<dbReference type="InterPro" id="IPR009737">
    <property type="entry name" value="Aim32/Apd1-like"/>
</dbReference>
<accession>A0A815N1V6</accession>
<dbReference type="Proteomes" id="UP000663882">
    <property type="component" value="Unassembled WGS sequence"/>
</dbReference>
<dbReference type="EMBL" id="CAJOBE010008414">
    <property type="protein sequence ID" value="CAF4060633.1"/>
    <property type="molecule type" value="Genomic_DNA"/>
</dbReference>
<gene>
    <name evidence="3" type="ORF">FNK824_LOCUS29239</name>
    <name evidence="2" type="ORF">OTI717_LOCUS30700</name>
    <name evidence="1" type="ORF">RFH988_LOCUS35830</name>
</gene>
<evidence type="ECO:0000313" key="2">
    <source>
        <dbReference type="EMBL" id="CAF4032242.1"/>
    </source>
</evidence>
<dbReference type="Pfam" id="PF06999">
    <property type="entry name" value="Suc_Fer-like"/>
    <property type="match status" value="1"/>
</dbReference>
<evidence type="ECO:0000313" key="3">
    <source>
        <dbReference type="EMBL" id="CAF4060633.1"/>
    </source>
</evidence>
<evidence type="ECO:0000313" key="1">
    <source>
        <dbReference type="EMBL" id="CAF1428159.1"/>
    </source>
</evidence>
<feature type="non-terminal residue" evidence="1">
    <location>
        <position position="1"/>
    </location>
</feature>